<reference evidence="3 4" key="1">
    <citation type="journal article" date="2014" name="Nat. Commun.">
        <title>Klebsormidium flaccidum genome reveals primary factors for plant terrestrial adaptation.</title>
        <authorList>
            <person name="Hori K."/>
            <person name="Maruyama F."/>
            <person name="Fujisawa T."/>
            <person name="Togashi T."/>
            <person name="Yamamoto N."/>
            <person name="Seo M."/>
            <person name="Sato S."/>
            <person name="Yamada T."/>
            <person name="Mori H."/>
            <person name="Tajima N."/>
            <person name="Moriyama T."/>
            <person name="Ikeuchi M."/>
            <person name="Watanabe M."/>
            <person name="Wada H."/>
            <person name="Kobayashi K."/>
            <person name="Saito M."/>
            <person name="Masuda T."/>
            <person name="Sasaki-Sekimoto Y."/>
            <person name="Mashiguchi K."/>
            <person name="Awai K."/>
            <person name="Shimojima M."/>
            <person name="Masuda S."/>
            <person name="Iwai M."/>
            <person name="Nobusawa T."/>
            <person name="Narise T."/>
            <person name="Kondo S."/>
            <person name="Saito H."/>
            <person name="Sato R."/>
            <person name="Murakawa M."/>
            <person name="Ihara Y."/>
            <person name="Oshima-Yamada Y."/>
            <person name="Ohtaka K."/>
            <person name="Satoh M."/>
            <person name="Sonobe K."/>
            <person name="Ishii M."/>
            <person name="Ohtani R."/>
            <person name="Kanamori-Sato M."/>
            <person name="Honoki R."/>
            <person name="Miyazaki D."/>
            <person name="Mochizuki H."/>
            <person name="Umetsu J."/>
            <person name="Higashi K."/>
            <person name="Shibata D."/>
            <person name="Kamiya Y."/>
            <person name="Sato N."/>
            <person name="Nakamura Y."/>
            <person name="Tabata S."/>
            <person name="Ida S."/>
            <person name="Kurokawa K."/>
            <person name="Ohta H."/>
        </authorList>
    </citation>
    <scope>NUCLEOTIDE SEQUENCE [LARGE SCALE GENOMIC DNA]</scope>
    <source>
        <strain evidence="3 4">NIES-2285</strain>
    </source>
</reference>
<feature type="compositionally biased region" description="Acidic residues" evidence="1">
    <location>
        <begin position="113"/>
        <end position="122"/>
    </location>
</feature>
<organism evidence="3 4">
    <name type="scientific">Klebsormidium nitens</name>
    <name type="common">Green alga</name>
    <name type="synonym">Ulothrix nitens</name>
    <dbReference type="NCBI Taxonomy" id="105231"/>
    <lineage>
        <taxon>Eukaryota</taxon>
        <taxon>Viridiplantae</taxon>
        <taxon>Streptophyta</taxon>
        <taxon>Klebsormidiophyceae</taxon>
        <taxon>Klebsormidiales</taxon>
        <taxon>Klebsormidiaceae</taxon>
        <taxon>Klebsormidium</taxon>
    </lineage>
</organism>
<dbReference type="Proteomes" id="UP000054558">
    <property type="component" value="Unassembled WGS sequence"/>
</dbReference>
<evidence type="ECO:0000256" key="1">
    <source>
        <dbReference type="SAM" id="MobiDB-lite"/>
    </source>
</evidence>
<sequence>MATTQTNNLPAQQVVAPKAKVTKTVAGTKRQKVAAKPEQIPAAETDGTASSAPQPPATDMTIQEDGIMDTAVSSGDPVLGKLDEIIKMQTKMQRAQAKTQKQVALILSLLNAEEAESADGEEPTVGKKRSRAVATKAKKEPSGFAKPSYLSPELCEFLDLPIDSQLPRTEVTKRLVAYVKEHDLQKESPNDRASSSGPSCRAWRGVSSWNTEAANVGVDPNDPLYAGALASPNYANLFGDSYAFLSCPELNTSFHETTYNRADQMRHSLQPPALEEPLAGEDGLTRREKGP</sequence>
<protein>
    <recommendedName>
        <fullName evidence="2">DM2 domain-containing protein</fullName>
    </recommendedName>
</protein>
<feature type="region of interest" description="Disordered" evidence="1">
    <location>
        <begin position="19"/>
        <end position="62"/>
    </location>
</feature>
<gene>
    <name evidence="3" type="ORF">KFL_004900020</name>
</gene>
<proteinExistence type="predicted"/>
<dbReference type="OrthoDB" id="1919336at2759"/>
<accession>A0A1Y1IDU5</accession>
<feature type="domain" description="DM2" evidence="2">
    <location>
        <begin position="147"/>
        <end position="188"/>
    </location>
</feature>
<dbReference type="Pfam" id="PF02201">
    <property type="entry name" value="SWIB"/>
    <property type="match status" value="1"/>
</dbReference>
<evidence type="ECO:0000313" key="4">
    <source>
        <dbReference type="Proteomes" id="UP000054558"/>
    </source>
</evidence>
<dbReference type="InterPro" id="IPR036885">
    <property type="entry name" value="SWIB_MDM2_dom_sf"/>
</dbReference>
<feature type="region of interest" description="Disordered" evidence="1">
    <location>
        <begin position="113"/>
        <end position="145"/>
    </location>
</feature>
<name>A0A1Y1IDU5_KLENI</name>
<dbReference type="InterPro" id="IPR003121">
    <property type="entry name" value="SWIB_MDM2_domain"/>
</dbReference>
<dbReference type="AlphaFoldDB" id="A0A1Y1IDU5"/>
<dbReference type="EMBL" id="DF237439">
    <property type="protein sequence ID" value="GAQ89135.1"/>
    <property type="molecule type" value="Genomic_DNA"/>
</dbReference>
<dbReference type="CDD" id="cd10567">
    <property type="entry name" value="SWIB-MDM2_like"/>
    <property type="match status" value="1"/>
</dbReference>
<dbReference type="STRING" id="105231.A0A1Y1IDU5"/>
<feature type="region of interest" description="Disordered" evidence="1">
    <location>
        <begin position="261"/>
        <end position="291"/>
    </location>
</feature>
<evidence type="ECO:0000313" key="3">
    <source>
        <dbReference type="EMBL" id="GAQ89135.1"/>
    </source>
</evidence>
<feature type="compositionally biased region" description="Low complexity" evidence="1">
    <location>
        <begin position="19"/>
        <end position="28"/>
    </location>
</feature>
<dbReference type="Gene3D" id="1.10.245.10">
    <property type="entry name" value="SWIB/MDM2 domain"/>
    <property type="match status" value="1"/>
</dbReference>
<dbReference type="SUPFAM" id="SSF47592">
    <property type="entry name" value="SWIB/MDM2 domain"/>
    <property type="match status" value="1"/>
</dbReference>
<dbReference type="PANTHER" id="PTHR13844">
    <property type="entry name" value="SWI/SNF-RELATED MATRIX-ASSOCIATED ACTIN-DEPENDENT REGULATOR OF CHROMATIN SUBFAMILY D"/>
    <property type="match status" value="1"/>
</dbReference>
<evidence type="ECO:0000259" key="2">
    <source>
        <dbReference type="Pfam" id="PF02201"/>
    </source>
</evidence>
<keyword evidence="4" id="KW-1185">Reference proteome</keyword>